<dbReference type="Pfam" id="PF00497">
    <property type="entry name" value="SBP_bac_3"/>
    <property type="match status" value="1"/>
</dbReference>
<sequence length="78" mass="8762">MKVKIAYIEEPPFGWTEPDRVATGADIELAETVLRAIGVTHIEHHLTTFSELLPGVEAGRWDVQIRPHSQGNRSRARC</sequence>
<comment type="caution">
    <text evidence="2">The sequence shown here is derived from an EMBL/GenBank/DDBJ whole genome shotgun (WGS) entry which is preliminary data.</text>
</comment>
<protein>
    <recommendedName>
        <fullName evidence="1">Solute-binding protein family 3/N-terminal domain-containing protein</fullName>
    </recommendedName>
</protein>
<reference evidence="2 3" key="1">
    <citation type="submission" date="2021-04" db="EMBL/GenBank/DDBJ databases">
        <authorList>
            <person name="Vanwijnsberghe S."/>
        </authorList>
    </citation>
    <scope>NUCLEOTIDE SEQUENCE [LARGE SCALE GENOMIC DNA]</scope>
    <source>
        <strain evidence="2 3">LMG 32171</strain>
    </source>
</reference>
<dbReference type="EMBL" id="CAJQYY010000005">
    <property type="protein sequence ID" value="CAG4891993.1"/>
    <property type="molecule type" value="Genomic_DNA"/>
</dbReference>
<evidence type="ECO:0000259" key="1">
    <source>
        <dbReference type="Pfam" id="PF00497"/>
    </source>
</evidence>
<name>A0ABN7QL86_9BURK</name>
<dbReference type="SUPFAM" id="SSF53850">
    <property type="entry name" value="Periplasmic binding protein-like II"/>
    <property type="match status" value="1"/>
</dbReference>
<evidence type="ECO:0000313" key="2">
    <source>
        <dbReference type="EMBL" id="CAG4891993.1"/>
    </source>
</evidence>
<accession>A0ABN7QL86</accession>
<dbReference type="Gene3D" id="3.40.190.10">
    <property type="entry name" value="Periplasmic binding protein-like II"/>
    <property type="match status" value="1"/>
</dbReference>
<dbReference type="InterPro" id="IPR001638">
    <property type="entry name" value="Solute-binding_3/MltF_N"/>
</dbReference>
<organism evidence="2 3">
    <name type="scientific">Paraburkholderia gardini</name>
    <dbReference type="NCBI Taxonomy" id="2823469"/>
    <lineage>
        <taxon>Bacteria</taxon>
        <taxon>Pseudomonadati</taxon>
        <taxon>Pseudomonadota</taxon>
        <taxon>Betaproteobacteria</taxon>
        <taxon>Burkholderiales</taxon>
        <taxon>Burkholderiaceae</taxon>
        <taxon>Paraburkholderia</taxon>
    </lineage>
</organism>
<keyword evidence="3" id="KW-1185">Reference proteome</keyword>
<proteinExistence type="predicted"/>
<dbReference type="Proteomes" id="UP000789752">
    <property type="component" value="Unassembled WGS sequence"/>
</dbReference>
<evidence type="ECO:0000313" key="3">
    <source>
        <dbReference type="Proteomes" id="UP000789752"/>
    </source>
</evidence>
<feature type="domain" description="Solute-binding protein family 3/N-terminal" evidence="1">
    <location>
        <begin position="6"/>
        <end position="68"/>
    </location>
</feature>
<gene>
    <name evidence="2" type="ORF">R54767_01239</name>
</gene>